<evidence type="ECO:0000313" key="2">
    <source>
        <dbReference type="EMBL" id="HIW91770.1"/>
    </source>
</evidence>
<keyword evidence="2" id="KW-0378">Hydrolase</keyword>
<feature type="compositionally biased region" description="Pro residues" evidence="1">
    <location>
        <begin position="432"/>
        <end position="451"/>
    </location>
</feature>
<gene>
    <name evidence="2" type="ORF">H9870_08935</name>
</gene>
<dbReference type="CDD" id="cd00085">
    <property type="entry name" value="HNHc"/>
    <property type="match status" value="1"/>
</dbReference>
<reference evidence="2" key="1">
    <citation type="journal article" date="2021" name="PeerJ">
        <title>Extensive microbial diversity within the chicken gut microbiome revealed by metagenomics and culture.</title>
        <authorList>
            <person name="Gilroy R."/>
            <person name="Ravi A."/>
            <person name="Getino M."/>
            <person name="Pursley I."/>
            <person name="Horton D.L."/>
            <person name="Alikhan N.F."/>
            <person name="Baker D."/>
            <person name="Gharbi K."/>
            <person name="Hall N."/>
            <person name="Watson M."/>
            <person name="Adriaenssens E.M."/>
            <person name="Foster-Nyarko E."/>
            <person name="Jarju S."/>
            <person name="Secka A."/>
            <person name="Antonio M."/>
            <person name="Oren A."/>
            <person name="Chaudhuri R.R."/>
            <person name="La Ragione R."/>
            <person name="Hildebrand F."/>
            <person name="Pallen M.J."/>
        </authorList>
    </citation>
    <scope>NUCLEOTIDE SEQUENCE</scope>
    <source>
        <strain evidence="2">CHK32-1732</strain>
    </source>
</reference>
<dbReference type="GO" id="GO:0004519">
    <property type="term" value="F:endonuclease activity"/>
    <property type="evidence" value="ECO:0007669"/>
    <property type="project" value="UniProtKB-KW"/>
</dbReference>
<feature type="region of interest" description="Disordered" evidence="1">
    <location>
        <begin position="426"/>
        <end position="451"/>
    </location>
</feature>
<organism evidence="2 3">
    <name type="scientific">Candidatus Corynebacterium avicola</name>
    <dbReference type="NCBI Taxonomy" id="2838527"/>
    <lineage>
        <taxon>Bacteria</taxon>
        <taxon>Bacillati</taxon>
        <taxon>Actinomycetota</taxon>
        <taxon>Actinomycetes</taxon>
        <taxon>Mycobacteriales</taxon>
        <taxon>Corynebacteriaceae</taxon>
        <taxon>Corynebacterium</taxon>
    </lineage>
</organism>
<keyword evidence="2" id="KW-0540">Nuclease</keyword>
<proteinExistence type="predicted"/>
<keyword evidence="2" id="KW-0255">Endonuclease</keyword>
<name>A0A9D1UME8_9CORY</name>
<dbReference type="InterPro" id="IPR003615">
    <property type="entry name" value="HNH_nuc"/>
</dbReference>
<feature type="region of interest" description="Disordered" evidence="1">
    <location>
        <begin position="402"/>
        <end position="421"/>
    </location>
</feature>
<dbReference type="EMBL" id="DXGC01000076">
    <property type="protein sequence ID" value="HIW91770.1"/>
    <property type="molecule type" value="Genomic_DNA"/>
</dbReference>
<comment type="caution">
    <text evidence="2">The sequence shown here is derived from an EMBL/GenBank/DDBJ whole genome shotgun (WGS) entry which is preliminary data.</text>
</comment>
<dbReference type="Proteomes" id="UP000824190">
    <property type="component" value="Unassembled WGS sequence"/>
</dbReference>
<evidence type="ECO:0000256" key="1">
    <source>
        <dbReference type="SAM" id="MobiDB-lite"/>
    </source>
</evidence>
<evidence type="ECO:0000313" key="3">
    <source>
        <dbReference type="Proteomes" id="UP000824190"/>
    </source>
</evidence>
<dbReference type="AlphaFoldDB" id="A0A9D1UME8"/>
<accession>A0A9D1UME8</accession>
<reference evidence="2" key="2">
    <citation type="submission" date="2021-04" db="EMBL/GenBank/DDBJ databases">
        <authorList>
            <person name="Gilroy R."/>
        </authorList>
    </citation>
    <scope>NUCLEOTIDE SEQUENCE</scope>
    <source>
        <strain evidence="2">CHK32-1732</strain>
    </source>
</reference>
<sequence>MTTGVVEPGSLSAILDTTAGELSRHLNRGEMALVLVLADQPEEVRCSLAESARGRGRAEAVRFAHAAGMVLRVPETFILVAESGRFSVAHLDMVHSRIQRHLRSVSSSMRAKVRRVLDAAVDKALSSWLSADDVVDEVPIVHLKVLQDLVDAVLAEVATDVAEATERREADSAELTKSGTSLRLNCGSETFAAATWDAITQRALELHTELSGAAEKLGTSLGPESVNADGEIEVSATTAVVPTLGECRARILLDLLGDTPETMKVQVNLFRLSTDGKTGVGPGYVSGQGWVSEGTAAMLETVATKTVVLEDVDETLCAESEQYRFPFVTKLQMEGRDGFCRFPGCEVPAHRCDHDHIVASHHTDPTSDGPTSLANGMCLCRRHHVLKTRGLWRPATDDAGHTVEWTGPDGEKVTTKASGPLALVMRRRMEPPEPPDPPDLPDPPTPPVMHG</sequence>
<protein>
    <submittedName>
        <fullName evidence="2">HNH endonuclease</fullName>
    </submittedName>
</protein>